<feature type="compositionally biased region" description="Acidic residues" evidence="1">
    <location>
        <begin position="1348"/>
        <end position="1377"/>
    </location>
</feature>
<feature type="compositionally biased region" description="Low complexity" evidence="1">
    <location>
        <begin position="377"/>
        <end position="401"/>
    </location>
</feature>
<feature type="region of interest" description="Disordered" evidence="1">
    <location>
        <begin position="334"/>
        <end position="401"/>
    </location>
</feature>
<feature type="region of interest" description="Disordered" evidence="1">
    <location>
        <begin position="1342"/>
        <end position="1467"/>
    </location>
</feature>
<dbReference type="Proteomes" id="UP000313359">
    <property type="component" value="Unassembled WGS sequence"/>
</dbReference>
<dbReference type="EMBL" id="ML122294">
    <property type="protein sequence ID" value="RPD55524.1"/>
    <property type="molecule type" value="Genomic_DNA"/>
</dbReference>
<reference evidence="2" key="1">
    <citation type="journal article" date="2018" name="Genome Biol. Evol.">
        <title>Genomics and development of Lentinus tigrinus, a white-rot wood-decaying mushroom with dimorphic fruiting bodies.</title>
        <authorList>
            <person name="Wu B."/>
            <person name="Xu Z."/>
            <person name="Knudson A."/>
            <person name="Carlson A."/>
            <person name="Chen N."/>
            <person name="Kovaka S."/>
            <person name="LaButti K."/>
            <person name="Lipzen A."/>
            <person name="Pennachio C."/>
            <person name="Riley R."/>
            <person name="Schakwitz W."/>
            <person name="Umezawa K."/>
            <person name="Ohm R.A."/>
            <person name="Grigoriev I.V."/>
            <person name="Nagy L.G."/>
            <person name="Gibbons J."/>
            <person name="Hibbett D."/>
        </authorList>
    </citation>
    <scope>NUCLEOTIDE SEQUENCE [LARGE SCALE GENOMIC DNA]</scope>
    <source>
        <strain evidence="2">ALCF2SS1-6</strain>
    </source>
</reference>
<accession>A0A5C2RVW1</accession>
<feature type="compositionally biased region" description="Polar residues" evidence="1">
    <location>
        <begin position="562"/>
        <end position="572"/>
    </location>
</feature>
<feature type="compositionally biased region" description="Basic and acidic residues" evidence="1">
    <location>
        <begin position="1453"/>
        <end position="1467"/>
    </location>
</feature>
<proteinExistence type="predicted"/>
<feature type="compositionally biased region" description="Basic and acidic residues" evidence="1">
    <location>
        <begin position="1171"/>
        <end position="1196"/>
    </location>
</feature>
<evidence type="ECO:0000313" key="2">
    <source>
        <dbReference type="EMBL" id="RPD55524.1"/>
    </source>
</evidence>
<name>A0A5C2RVW1_9APHY</name>
<dbReference type="OrthoDB" id="2758311at2759"/>
<feature type="region of interest" description="Disordered" evidence="1">
    <location>
        <begin position="1164"/>
        <end position="1207"/>
    </location>
</feature>
<gene>
    <name evidence="2" type="ORF">L227DRAFT_566500</name>
</gene>
<feature type="compositionally biased region" description="Low complexity" evidence="1">
    <location>
        <begin position="41"/>
        <end position="50"/>
    </location>
</feature>
<feature type="compositionally biased region" description="Polar residues" evidence="1">
    <location>
        <begin position="9"/>
        <end position="20"/>
    </location>
</feature>
<sequence length="1467" mass="161984">MAAQPSDAEPSQLNEVTNELPSPLTAEQRRELGFDPAPLLTTWGGADWGAPTGGGWGDEEPAPAVPPSGAISLVRRAHAAGNRIQDVAIRLAGADVALIDYQFHAEIMIPFPGSVHEASTWPGMPGLHVSTHTLSDAAVEHLRALQQIFAWFSHPHSLEQAHDLQLLWSTLLDRVLAETAPVTFDPVHALQRFLEHAHAILPKNSYRRMCGASRTLGARGLESGVIERCTKCDTGVITVPRLCEGSNNEEHRGWWMESCSNFIGPVITQCNHFKWRPDIPKGPLPKTPKGSVPCPGVLCRALSKPLGINRTCYYGLCQNCCIHAHLTTPSLRSCRVSTHRPTPADQARLASTATPPVGPSIQPPNIAHSIPHPSTHSSAPVSAPTVTAPAATSGSHRAALSATSPAASATLRLLEEQQLQRVADSAIQQSDAADADKTIFVHWWPENDQPSKLYEIVAPYYPKWHPKDSSVLVKLYHIDTEMFEWWDGTRWTWITSSPTTARRDIGFSRKTGHPHATELHYRTLGVVKAEGMPNRAVRRREDSPPELHASPQGSPTKRLRSITPSQCGSGRSTPVLPSRPMTPSDDLGAISDGGSEYDFPPSSDGGSSRYPSRGASVAPDTPAESRAFWLSPTKEYAYAPSTPSSRRSSQAVSQLLTQLDAILPSLPSALVLDDSTELDPTAPRGSSRSGWPLRYVCDMAIGFHAVRRRINSGMPRAVAFEEVFNCKYNSSTWSDNSRAFEAASAVDGEIDRWTSHGRQLGGEWSKFMARWRPARKSPYYHVWFWLDVLMSAMFLRISNCSEDISPGAPTLRDNLISVGSIPSSHRPFSVQHSMSSSSRPKRMALKQLDIEHLALQELTAILRAWAAGNDKKAKAVNLIKDIHRARSAIIREAVTVGWKLVEDFLNAHEIPSKAPPKGSKRNWATDVYIAQLVRHGRMPLPGIAAPASNPRCLEMVAWRPYIGEAVDMSAHTQLQAGINFRPSSDHPIEHDDRLYAARSHPAKERQVPPEEPVSQTQRERIDAMAAHGIPTTRSGHVAAVGYDRRHCTPNQPSGQPILSILSLMPLSYHLNTGMVTAPVEEVVNALIDNALGLDRNIYISIPERVGGEEFLTRVAIIDEQRNRRILASGRPMLLVPFNDLDKPAEYQAVLFQWRFVIESGTSAGPAGLKHPRTDSEDEARRRDSSRSNSADSREGQDGGPPKEAVKYTRTEEELAVLDWLRDSYGDDPAVVQMQSHKATVGQRVLRLLRWAKALQKMRTPPRAGPSARPAGRGRLITQDLVGRFVKRTAQWVRDALVCRTLVEANRQNDAVRRTLRALHKNRDKLGMKKLRAHLEDALKRQAPAVHEEADEEFDMALSDDDDDTDEDDDDEDEDDDARELLGLRRSKTRPQLSKGKSKARVADDAARDRVRSWPPTDNEDDEASSRGSAEAGEYHGDDLDADGQTEDSEDEYDVHGAEEWEGFEVEH</sequence>
<feature type="compositionally biased region" description="Basic and acidic residues" evidence="1">
    <location>
        <begin position="1400"/>
        <end position="1411"/>
    </location>
</feature>
<feature type="compositionally biased region" description="Acidic residues" evidence="1">
    <location>
        <begin position="1439"/>
        <end position="1452"/>
    </location>
</feature>
<feature type="region of interest" description="Disordered" evidence="1">
    <location>
        <begin position="1"/>
        <end position="63"/>
    </location>
</feature>
<organism evidence="2 3">
    <name type="scientific">Lentinus tigrinus ALCF2SS1-6</name>
    <dbReference type="NCBI Taxonomy" id="1328759"/>
    <lineage>
        <taxon>Eukaryota</taxon>
        <taxon>Fungi</taxon>
        <taxon>Dikarya</taxon>
        <taxon>Basidiomycota</taxon>
        <taxon>Agaricomycotina</taxon>
        <taxon>Agaricomycetes</taxon>
        <taxon>Polyporales</taxon>
        <taxon>Polyporaceae</taxon>
        <taxon>Lentinus</taxon>
    </lineage>
</organism>
<protein>
    <submittedName>
        <fullName evidence="2">Uncharacterized protein</fullName>
    </submittedName>
</protein>
<keyword evidence="3" id="KW-1185">Reference proteome</keyword>
<evidence type="ECO:0000256" key="1">
    <source>
        <dbReference type="SAM" id="MobiDB-lite"/>
    </source>
</evidence>
<evidence type="ECO:0000313" key="3">
    <source>
        <dbReference type="Proteomes" id="UP000313359"/>
    </source>
</evidence>
<feature type="region of interest" description="Disordered" evidence="1">
    <location>
        <begin position="530"/>
        <end position="622"/>
    </location>
</feature>